<dbReference type="AlphaFoldDB" id="A0A645G3L9"/>
<comment type="caution">
    <text evidence="2">The sequence shown here is derived from an EMBL/GenBank/DDBJ whole genome shotgun (WGS) entry which is preliminary data.</text>
</comment>
<evidence type="ECO:0000313" key="2">
    <source>
        <dbReference type="EMBL" id="MPN20510.1"/>
    </source>
</evidence>
<sequence>MLCIVRFTSSPFSLSKYLAILFWSKFGLELNAKISPVFISDITTAVGFSSLSAIFSTFLWISLSIVNFIFFASSLSFTVFILPFKMLKSFVFPDAPALKADTYFSLDSFNTLSIDFSIPD</sequence>
<keyword evidence="1" id="KW-0812">Transmembrane</keyword>
<keyword evidence="1" id="KW-1133">Transmembrane helix</keyword>
<proteinExistence type="predicted"/>
<evidence type="ECO:0000256" key="1">
    <source>
        <dbReference type="SAM" id="Phobius"/>
    </source>
</evidence>
<name>A0A645G3L9_9ZZZZ</name>
<reference evidence="2" key="1">
    <citation type="submission" date="2019-08" db="EMBL/GenBank/DDBJ databases">
        <authorList>
            <person name="Kucharzyk K."/>
            <person name="Murdoch R.W."/>
            <person name="Higgins S."/>
            <person name="Loffler F."/>
        </authorList>
    </citation>
    <scope>NUCLEOTIDE SEQUENCE</scope>
</reference>
<protein>
    <submittedName>
        <fullName evidence="2">Uncharacterized protein</fullName>
    </submittedName>
</protein>
<accession>A0A645G3L9</accession>
<gene>
    <name evidence="2" type="ORF">SDC9_167889</name>
</gene>
<dbReference type="EMBL" id="VSSQ01068297">
    <property type="protein sequence ID" value="MPN20510.1"/>
    <property type="molecule type" value="Genomic_DNA"/>
</dbReference>
<keyword evidence="1" id="KW-0472">Membrane</keyword>
<feature type="transmembrane region" description="Helical" evidence="1">
    <location>
        <begin position="58"/>
        <end position="82"/>
    </location>
</feature>
<organism evidence="2">
    <name type="scientific">bioreactor metagenome</name>
    <dbReference type="NCBI Taxonomy" id="1076179"/>
    <lineage>
        <taxon>unclassified sequences</taxon>
        <taxon>metagenomes</taxon>
        <taxon>ecological metagenomes</taxon>
    </lineage>
</organism>